<dbReference type="EC" id="2.6.1.1" evidence="8"/>
<accession>H2AUB4</accession>
<dbReference type="OrthoDB" id="6752799at2759"/>
<reference evidence="10 11" key="1">
    <citation type="journal article" date="2011" name="Proc. Natl. Acad. Sci. U.S.A.">
        <title>Evolutionary erosion of yeast sex chromosomes by mating-type switching accidents.</title>
        <authorList>
            <person name="Gordon J.L."/>
            <person name="Armisen D."/>
            <person name="Proux-Wera E."/>
            <person name="Oheigeartaigh S.S."/>
            <person name="Byrne K.P."/>
            <person name="Wolfe K.H."/>
        </authorList>
    </citation>
    <scope>NUCLEOTIDE SEQUENCE [LARGE SCALE GENOMIC DNA]</scope>
    <source>
        <strain evidence="11">ATCC 22294 / BCRC 22015 / CBS 2517 / CECT 1963 / NBRC 1671 / NRRL Y-8276</strain>
    </source>
</reference>
<organism evidence="10 11">
    <name type="scientific">Kazachstania africana (strain ATCC 22294 / BCRC 22015 / CBS 2517 / CECT 1963 / NBRC 1671 / NRRL Y-8276)</name>
    <name type="common">Yeast</name>
    <name type="synonym">Kluyveromyces africanus</name>
    <dbReference type="NCBI Taxonomy" id="1071382"/>
    <lineage>
        <taxon>Eukaryota</taxon>
        <taxon>Fungi</taxon>
        <taxon>Dikarya</taxon>
        <taxon>Ascomycota</taxon>
        <taxon>Saccharomycotina</taxon>
        <taxon>Saccharomycetes</taxon>
        <taxon>Saccharomycetales</taxon>
        <taxon>Saccharomycetaceae</taxon>
        <taxon>Kazachstania</taxon>
    </lineage>
</organism>
<dbReference type="GeneID" id="13882209"/>
<dbReference type="InterPro" id="IPR004839">
    <property type="entry name" value="Aminotransferase_I/II_large"/>
</dbReference>
<dbReference type="KEGG" id="kaf:KAFR_0D03160"/>
<dbReference type="InterPro" id="IPR004838">
    <property type="entry name" value="NHTrfase_class1_PyrdxlP-BS"/>
</dbReference>
<gene>
    <name evidence="10" type="primary">KAFR0D03160</name>
    <name evidence="10" type="ORF">KAFR_0D03160</name>
</gene>
<dbReference type="InterPro" id="IPR000796">
    <property type="entry name" value="Asp_trans"/>
</dbReference>
<dbReference type="PROSITE" id="PS00105">
    <property type="entry name" value="AA_TRANSFER_CLASS_1"/>
    <property type="match status" value="1"/>
</dbReference>
<evidence type="ECO:0000256" key="7">
    <source>
        <dbReference type="ARBA" id="ARBA00049185"/>
    </source>
</evidence>
<dbReference type="eggNOG" id="KOG1411">
    <property type="taxonomic scope" value="Eukaryota"/>
</dbReference>
<dbReference type="AlphaFoldDB" id="H2AUB4"/>
<dbReference type="GO" id="GO:0030170">
    <property type="term" value="F:pyridoxal phosphate binding"/>
    <property type="evidence" value="ECO:0007669"/>
    <property type="project" value="InterPro"/>
</dbReference>
<evidence type="ECO:0000256" key="3">
    <source>
        <dbReference type="ARBA" id="ARBA00011738"/>
    </source>
</evidence>
<evidence type="ECO:0000259" key="9">
    <source>
        <dbReference type="Pfam" id="PF00155"/>
    </source>
</evidence>
<evidence type="ECO:0000256" key="4">
    <source>
        <dbReference type="ARBA" id="ARBA00022576"/>
    </source>
</evidence>
<dbReference type="EMBL" id="HE650824">
    <property type="protein sequence ID" value="CCF57964.1"/>
    <property type="molecule type" value="Genomic_DNA"/>
</dbReference>
<comment type="cofactor">
    <cofactor evidence="1">
        <name>pyridoxal 5'-phosphate</name>
        <dbReference type="ChEBI" id="CHEBI:597326"/>
    </cofactor>
</comment>
<dbReference type="InterPro" id="IPR015424">
    <property type="entry name" value="PyrdxlP-dep_Trfase"/>
</dbReference>
<dbReference type="GO" id="GO:0004069">
    <property type="term" value="F:L-aspartate:2-oxoglutarate aminotransferase activity"/>
    <property type="evidence" value="ECO:0007669"/>
    <property type="project" value="UniProtKB-EC"/>
</dbReference>
<keyword evidence="4 8" id="KW-0032">Aminotransferase</keyword>
<evidence type="ECO:0000256" key="6">
    <source>
        <dbReference type="ARBA" id="ARBA00022898"/>
    </source>
</evidence>
<dbReference type="PANTHER" id="PTHR11879">
    <property type="entry name" value="ASPARTATE AMINOTRANSFERASE"/>
    <property type="match status" value="1"/>
</dbReference>
<keyword evidence="11" id="KW-1185">Reference proteome</keyword>
<comment type="catalytic activity">
    <reaction evidence="7 8">
        <text>L-aspartate + 2-oxoglutarate = oxaloacetate + L-glutamate</text>
        <dbReference type="Rhea" id="RHEA:21824"/>
        <dbReference type="ChEBI" id="CHEBI:16452"/>
        <dbReference type="ChEBI" id="CHEBI:16810"/>
        <dbReference type="ChEBI" id="CHEBI:29985"/>
        <dbReference type="ChEBI" id="CHEBI:29991"/>
        <dbReference type="EC" id="2.6.1.1"/>
    </reaction>
</comment>
<dbReference type="RefSeq" id="XP_003957099.1">
    <property type="nucleotide sequence ID" value="XM_003957050.1"/>
</dbReference>
<name>H2AUB4_KAZAF</name>
<protein>
    <recommendedName>
        <fullName evidence="8">Aspartate aminotransferase</fullName>
        <ecNumber evidence="8">2.6.1.1</ecNumber>
    </recommendedName>
</protein>
<comment type="similarity">
    <text evidence="2">Belongs to the class-I pyridoxal-phosphate-dependent aminotransferase family.</text>
</comment>
<dbReference type="Gene3D" id="3.40.640.10">
    <property type="entry name" value="Type I PLP-dependent aspartate aminotransferase-like (Major domain)"/>
    <property type="match status" value="1"/>
</dbReference>
<comment type="miscellaneous">
    <text evidence="8">In eukaryotes there are cytoplasmic, mitochondrial and chloroplastic isozymes.</text>
</comment>
<sequence length="435" mass="49870">MSSRLLISKRSITTTNNNLLNTIQVAKPDKILGLTEKFNQDKNQKKVNLTVGIYKDAWGKVSTLPSVALAQRQMGTLSTLNWNLSYLPIVGCEKYHQNVKNFLFNECMKDLKHFNNGVSFFQTLSGTGAIAITARFLSKFISNKIWLPNYSWANHINIFEKNGFHNSINYYSYYNDTTGKLAVDKWLNDLRINVSKDKSNVPHCIVLHACCHNPTGIDPTKEEWTKIIDTVHELNMIPIIDMAYQGLESGDVVEDAYVLRSCLQDNRKWHNGLYLCQSFAKNMGLYGERVGSLSIITPYESLPSVRLAIDSQIKKIIRSMYSSPPGYGSRIVNTILSDEKLKKQWFKDVNSMVNRLHSIRNKLFEQLHWDDLVEFGQQHGMFYFTRFTPKQVNQLKQNYSIYLTEDGRLSLSGINDSNLDYVCEALMDVSKVIQK</sequence>
<dbReference type="GO" id="GO:0006533">
    <property type="term" value="P:L-aspartate catabolic process"/>
    <property type="evidence" value="ECO:0007669"/>
    <property type="project" value="TreeGrafter"/>
</dbReference>
<feature type="domain" description="Aminotransferase class I/classII large" evidence="9">
    <location>
        <begin position="45"/>
        <end position="426"/>
    </location>
</feature>
<dbReference type="GO" id="GO:0005739">
    <property type="term" value="C:mitochondrion"/>
    <property type="evidence" value="ECO:0007669"/>
    <property type="project" value="EnsemblFungi"/>
</dbReference>
<dbReference type="Gene3D" id="3.90.1150.10">
    <property type="entry name" value="Aspartate Aminotransferase, domain 1"/>
    <property type="match status" value="1"/>
</dbReference>
<dbReference type="Proteomes" id="UP000005220">
    <property type="component" value="Chromosome 4"/>
</dbReference>
<dbReference type="STRING" id="1071382.H2AUB4"/>
<evidence type="ECO:0000313" key="10">
    <source>
        <dbReference type="EMBL" id="CCF57964.1"/>
    </source>
</evidence>
<dbReference type="PANTHER" id="PTHR11879:SF22">
    <property type="entry name" value="ASPARTATE AMINOTRANSFERASE, MITOCHONDRIAL"/>
    <property type="match status" value="1"/>
</dbReference>
<dbReference type="HOGENOM" id="CLU_032440_0_0_1"/>
<keyword evidence="6" id="KW-0663">Pyridoxal phosphate</keyword>
<dbReference type="InterPro" id="IPR015422">
    <property type="entry name" value="PyrdxlP-dep_Trfase_small"/>
</dbReference>
<evidence type="ECO:0000256" key="5">
    <source>
        <dbReference type="ARBA" id="ARBA00022679"/>
    </source>
</evidence>
<keyword evidence="5 8" id="KW-0808">Transferase</keyword>
<evidence type="ECO:0000256" key="1">
    <source>
        <dbReference type="ARBA" id="ARBA00001933"/>
    </source>
</evidence>
<dbReference type="FunFam" id="3.40.640.10:FF:000066">
    <property type="entry name" value="Aspartate aminotransferase"/>
    <property type="match status" value="1"/>
</dbReference>
<dbReference type="SUPFAM" id="SSF53383">
    <property type="entry name" value="PLP-dependent transferases"/>
    <property type="match status" value="1"/>
</dbReference>
<dbReference type="PRINTS" id="PR00799">
    <property type="entry name" value="TRANSAMINASE"/>
</dbReference>
<evidence type="ECO:0000256" key="2">
    <source>
        <dbReference type="ARBA" id="ARBA00007441"/>
    </source>
</evidence>
<proteinExistence type="inferred from homology"/>
<evidence type="ECO:0000256" key="8">
    <source>
        <dbReference type="RuleBase" id="RU000480"/>
    </source>
</evidence>
<comment type="subunit">
    <text evidence="3 8">Homodimer.</text>
</comment>
<dbReference type="InParanoid" id="H2AUB4"/>
<dbReference type="CDD" id="cd00609">
    <property type="entry name" value="AAT_like"/>
    <property type="match status" value="1"/>
</dbReference>
<dbReference type="Pfam" id="PF00155">
    <property type="entry name" value="Aminotran_1_2"/>
    <property type="match status" value="1"/>
</dbReference>
<dbReference type="InterPro" id="IPR015421">
    <property type="entry name" value="PyrdxlP-dep_Trfase_major"/>
</dbReference>
<dbReference type="FunCoup" id="H2AUB4">
    <property type="interactions" value="247"/>
</dbReference>
<evidence type="ECO:0000313" key="11">
    <source>
        <dbReference type="Proteomes" id="UP000005220"/>
    </source>
</evidence>